<keyword evidence="2" id="KW-1133">Transmembrane helix</keyword>
<evidence type="ECO:0000313" key="4">
    <source>
        <dbReference type="Proteomes" id="UP001208690"/>
    </source>
</evidence>
<feature type="transmembrane region" description="Helical" evidence="2">
    <location>
        <begin position="126"/>
        <end position="153"/>
    </location>
</feature>
<comment type="caution">
    <text evidence="3">The sequence shown here is derived from an EMBL/GenBank/DDBJ whole genome shotgun (WGS) entry which is preliminary data.</text>
</comment>
<organism evidence="3 4">
    <name type="scientific">Roseobacter sinensis</name>
    <dbReference type="NCBI Taxonomy" id="2931391"/>
    <lineage>
        <taxon>Bacteria</taxon>
        <taxon>Pseudomonadati</taxon>
        <taxon>Pseudomonadota</taxon>
        <taxon>Alphaproteobacteria</taxon>
        <taxon>Rhodobacterales</taxon>
        <taxon>Roseobacteraceae</taxon>
        <taxon>Roseobacter</taxon>
    </lineage>
</organism>
<feature type="compositionally biased region" description="Polar residues" evidence="1">
    <location>
        <begin position="1"/>
        <end position="19"/>
    </location>
</feature>
<evidence type="ECO:0000256" key="2">
    <source>
        <dbReference type="SAM" id="Phobius"/>
    </source>
</evidence>
<proteinExistence type="predicted"/>
<accession>A0ABT3BCM9</accession>
<keyword evidence="2" id="KW-0812">Transmembrane</keyword>
<protein>
    <recommendedName>
        <fullName evidence="5">SPOR domain-containing protein</fullName>
    </recommendedName>
</protein>
<evidence type="ECO:0000313" key="3">
    <source>
        <dbReference type="EMBL" id="MCV3271315.1"/>
    </source>
</evidence>
<feature type="region of interest" description="Disordered" evidence="1">
    <location>
        <begin position="1"/>
        <end position="26"/>
    </location>
</feature>
<dbReference type="RefSeq" id="WP_263843642.1">
    <property type="nucleotide sequence ID" value="NZ_JALIEB010000004.1"/>
</dbReference>
<name>A0ABT3BCM9_9RHOB</name>
<gene>
    <name evidence="3" type="ORF">MUB52_07745</name>
</gene>
<keyword evidence="2" id="KW-0472">Membrane</keyword>
<dbReference type="Proteomes" id="UP001208690">
    <property type="component" value="Unassembled WGS sequence"/>
</dbReference>
<evidence type="ECO:0008006" key="5">
    <source>
        <dbReference type="Google" id="ProtNLM"/>
    </source>
</evidence>
<evidence type="ECO:0000256" key="1">
    <source>
        <dbReference type="SAM" id="MobiDB-lite"/>
    </source>
</evidence>
<keyword evidence="4" id="KW-1185">Reference proteome</keyword>
<feature type="region of interest" description="Disordered" evidence="1">
    <location>
        <begin position="56"/>
        <end position="96"/>
    </location>
</feature>
<reference evidence="3 4" key="1">
    <citation type="submission" date="2022-04" db="EMBL/GenBank/DDBJ databases">
        <title>Roseobacter sp. WL0113 is a bacterium isolated from neritic sediment.</title>
        <authorList>
            <person name="Wang L."/>
            <person name="He W."/>
            <person name="Zhang D.-F."/>
        </authorList>
    </citation>
    <scope>NUCLEOTIDE SEQUENCE [LARGE SCALE GENOMIC DNA]</scope>
    <source>
        <strain evidence="3 4">WL0113</strain>
    </source>
</reference>
<dbReference type="EMBL" id="JALIEB010000004">
    <property type="protein sequence ID" value="MCV3271315.1"/>
    <property type="molecule type" value="Genomic_DNA"/>
</dbReference>
<sequence>MSASIGPNTSDSSLKQNEAPTAAERAALQADLEERLAEARIQRAKVLAARELAKKKANLEQTNKPVPQGGPATGKPPLSTGKPSDIPKPVPRGRVRPDISVPAVPIIAEQMAEPEQRRRRAVPLSVMIAFACFFGLGFGVVASLGLVVGLGWVSVSDLNRPAVSNTAPEVSPVAPAALAVDAYADVPSGIDVARPTPRAAVVASQPSAIPQLGESGDGTLAAVMSPAPQVEAALTNIVWTSFPQETPKSLAPVSANPAPAVWSKPPKALARPFPEAMPAVLERSPVRARALAVSLSGPVIEAALPALPAQAVVPPDHGPIVALFDVQEDQRPEVQQAPMGRPVLEPLLRASLSPSASAPVTAVAPIDQFGAVPRVVQPAALLAQPKPLRGLPQIGGPVERPLTLAAKLGGAGEDVSQIALFAYAPTSVSADALNEKLGDLATTGFPLAETSRVNFRVSKTHVRYYTRADETVARAIAAELGGAARDFTRERIAAPAGRIEVWMAGTRVGAPKPRTVAASPQRRAALKAEQQARVRTQLKNRLVDSLRSKEYLR</sequence>